<accession>A0ABR3EVK3</accession>
<evidence type="ECO:0000313" key="2">
    <source>
        <dbReference type="Proteomes" id="UP001465976"/>
    </source>
</evidence>
<organism evidence="1 2">
    <name type="scientific">Marasmius crinis-equi</name>
    <dbReference type="NCBI Taxonomy" id="585013"/>
    <lineage>
        <taxon>Eukaryota</taxon>
        <taxon>Fungi</taxon>
        <taxon>Dikarya</taxon>
        <taxon>Basidiomycota</taxon>
        <taxon>Agaricomycotina</taxon>
        <taxon>Agaricomycetes</taxon>
        <taxon>Agaricomycetidae</taxon>
        <taxon>Agaricales</taxon>
        <taxon>Marasmiineae</taxon>
        <taxon>Marasmiaceae</taxon>
        <taxon>Marasmius</taxon>
    </lineage>
</organism>
<comment type="caution">
    <text evidence="1">The sequence shown here is derived from an EMBL/GenBank/DDBJ whole genome shotgun (WGS) entry which is preliminary data.</text>
</comment>
<sequence length="187" mass="21084">MLDPAPILRYLHIWMDEFTDGADSFHLPLPPSFLGNHTPLLTELVIRGPYIPWDSPLLQNNLVILKLIHYRHETSHLPDCDRFLTTLQCMTALEELELVKAVPTSLLSPSTEPLVSLPNLRRLRLASAPAKDILYLLNRISLPPPGHIHCLEIVDAVFDSQLNDIDPSQIIRKVFAQANPEVLPALQ</sequence>
<protein>
    <submittedName>
        <fullName evidence="1">Uncharacterized protein</fullName>
    </submittedName>
</protein>
<dbReference type="Proteomes" id="UP001465976">
    <property type="component" value="Unassembled WGS sequence"/>
</dbReference>
<gene>
    <name evidence="1" type="ORF">V5O48_015078</name>
</gene>
<feature type="non-terminal residue" evidence="1">
    <location>
        <position position="187"/>
    </location>
</feature>
<name>A0ABR3EVK3_9AGAR</name>
<evidence type="ECO:0000313" key="1">
    <source>
        <dbReference type="EMBL" id="KAL0566924.1"/>
    </source>
</evidence>
<keyword evidence="2" id="KW-1185">Reference proteome</keyword>
<reference evidence="1 2" key="1">
    <citation type="submission" date="2024-02" db="EMBL/GenBank/DDBJ databases">
        <title>A draft genome for the cacao thread blight pathogen Marasmius crinis-equi.</title>
        <authorList>
            <person name="Cohen S.P."/>
            <person name="Baruah I.K."/>
            <person name="Amoako-Attah I."/>
            <person name="Bukari Y."/>
            <person name="Meinhardt L.W."/>
            <person name="Bailey B.A."/>
        </authorList>
    </citation>
    <scope>NUCLEOTIDE SEQUENCE [LARGE SCALE GENOMIC DNA]</scope>
    <source>
        <strain evidence="1 2">GH-76</strain>
    </source>
</reference>
<dbReference type="SUPFAM" id="SSF52047">
    <property type="entry name" value="RNI-like"/>
    <property type="match status" value="1"/>
</dbReference>
<dbReference type="EMBL" id="JBAHYK010001732">
    <property type="protein sequence ID" value="KAL0566924.1"/>
    <property type="molecule type" value="Genomic_DNA"/>
</dbReference>
<proteinExistence type="predicted"/>